<feature type="domain" description="Aspartate/ornithine carbamoyltransferase carbamoyl-P binding" evidence="5">
    <location>
        <begin position="38"/>
        <end position="177"/>
    </location>
</feature>
<dbReference type="InterPro" id="IPR006131">
    <property type="entry name" value="Asp_carbamoyltransf_Asp/Orn-bd"/>
</dbReference>
<dbReference type="GO" id="GO:0042450">
    <property type="term" value="P:L-arginine biosynthetic process via ornithine"/>
    <property type="evidence" value="ECO:0007669"/>
    <property type="project" value="TreeGrafter"/>
</dbReference>
<organism evidence="6">
    <name type="scientific">Heteropneustes fossilis</name>
    <name type="common">Stinging catfish</name>
    <dbReference type="NCBI Taxonomy" id="93621"/>
    <lineage>
        <taxon>Eukaryota</taxon>
        <taxon>Metazoa</taxon>
        <taxon>Chordata</taxon>
        <taxon>Craniata</taxon>
        <taxon>Vertebrata</taxon>
        <taxon>Euteleostomi</taxon>
        <taxon>Actinopterygii</taxon>
        <taxon>Neopterygii</taxon>
        <taxon>Teleostei</taxon>
        <taxon>Ostariophysi</taxon>
        <taxon>Siluriformes</taxon>
        <taxon>Heteropneustidae</taxon>
        <taxon>Heteropneustes</taxon>
    </lineage>
</organism>
<dbReference type="GO" id="GO:0005739">
    <property type="term" value="C:mitochondrion"/>
    <property type="evidence" value="ECO:0007669"/>
    <property type="project" value="TreeGrafter"/>
</dbReference>
<comment type="similarity">
    <text evidence="1">Belongs to the aspartate/ornithine carbamoyltransferase superfamily. OTCase family.</text>
</comment>
<dbReference type="InterPro" id="IPR036901">
    <property type="entry name" value="Asp/Orn_carbamoylTrfase_sf"/>
</dbReference>
<reference evidence="6" key="1">
    <citation type="submission" date="2012-03" db="EMBL/GenBank/DDBJ databases">
        <title>Influence of hyper-ammonia stress on ornithine-urea cycle enzymes in Heteropneustes fossilis.</title>
        <authorList>
            <person name="Saha N."/>
            <person name="Banerjee B."/>
        </authorList>
    </citation>
    <scope>NUCLEOTIDE SEQUENCE</scope>
    <source>
        <tissue evidence="6">Liver</tissue>
    </source>
</reference>
<proteinExistence type="evidence at transcript level"/>
<name>I1ZED9_HETFO</name>
<gene>
    <name evidence="6" type="primary">otc</name>
</gene>
<dbReference type="Pfam" id="PF00185">
    <property type="entry name" value="OTCace"/>
    <property type="match status" value="1"/>
</dbReference>
<keyword evidence="3 6" id="KW-0808">Transferase</keyword>
<sequence precursor="true">MFALRSSLSYSLGLAKCCQSRTFSVGTAPMVSVNLKGRSFLTLKVYNSVAIKQILWPTADMTHRIRHRGEQLPLLQGKSIAMVFEKRSSGTRMSTGTGYTLLDGHPCLQTPQEILRWVSQCNTGMACGLSGWANIVSAGVHNQSPLERRDMETSLQLITGLSDRYRATQICVELLSHQENCASLNGRTTTWIGGGYNELHSFKLSLVKLGANLNVASPQGYEPEAVVTEEAQGHAVQYDPRLQVVADAEEPAWEYSALLTDPWGNMGHEVEKNKRLSGLCGYLIPIQTGSAAQTDWTLLHWLPRQPEDVGDAVLCSQLSLCFGEAKSLKWRILALKVCCLTEYRPQVSTRKL</sequence>
<dbReference type="Gene3D" id="3.40.50.1370">
    <property type="entry name" value="Aspartate/ornithine carbamoyltransferase"/>
    <property type="match status" value="2"/>
</dbReference>
<dbReference type="AlphaFoldDB" id="I1ZED9"/>
<dbReference type="SUPFAM" id="SSF53671">
    <property type="entry name" value="Aspartate/ornithine carbamoyltransferase"/>
    <property type="match status" value="1"/>
</dbReference>
<dbReference type="InterPro" id="IPR006132">
    <property type="entry name" value="Asp/Orn_carbamoyltranf_P-bd"/>
</dbReference>
<accession>I1ZED9</accession>
<protein>
    <recommendedName>
        <fullName evidence="2">ornithine carbamoyltransferase</fullName>
        <ecNumber evidence="2">2.1.3.3</ecNumber>
    </recommendedName>
</protein>
<dbReference type="GO" id="GO:0016597">
    <property type="term" value="F:amino acid binding"/>
    <property type="evidence" value="ECO:0007669"/>
    <property type="project" value="InterPro"/>
</dbReference>
<evidence type="ECO:0000256" key="1">
    <source>
        <dbReference type="ARBA" id="ARBA00007805"/>
    </source>
</evidence>
<dbReference type="EC" id="2.1.3.3" evidence="2"/>
<dbReference type="EMBL" id="JQ825142">
    <property type="protein sequence ID" value="AFJ22620.1"/>
    <property type="molecule type" value="mRNA"/>
</dbReference>
<dbReference type="Pfam" id="PF02729">
    <property type="entry name" value="OTCace_N"/>
    <property type="match status" value="1"/>
</dbReference>
<evidence type="ECO:0000313" key="6">
    <source>
        <dbReference type="EMBL" id="AFJ22620.1"/>
    </source>
</evidence>
<evidence type="ECO:0000259" key="5">
    <source>
        <dbReference type="Pfam" id="PF02729"/>
    </source>
</evidence>
<evidence type="ECO:0000256" key="2">
    <source>
        <dbReference type="ARBA" id="ARBA00013007"/>
    </source>
</evidence>
<evidence type="ECO:0000259" key="4">
    <source>
        <dbReference type="Pfam" id="PF00185"/>
    </source>
</evidence>
<evidence type="ECO:0000256" key="3">
    <source>
        <dbReference type="ARBA" id="ARBA00022679"/>
    </source>
</evidence>
<dbReference type="GO" id="GO:0019240">
    <property type="term" value="P:citrulline biosynthetic process"/>
    <property type="evidence" value="ECO:0007669"/>
    <property type="project" value="TreeGrafter"/>
</dbReference>
<dbReference type="PANTHER" id="PTHR45753">
    <property type="entry name" value="ORNITHINE CARBAMOYLTRANSFERASE, MITOCHONDRIAL"/>
    <property type="match status" value="1"/>
</dbReference>
<dbReference type="PANTHER" id="PTHR45753:SF3">
    <property type="entry name" value="ORNITHINE TRANSCARBAMYLASE, MITOCHONDRIAL"/>
    <property type="match status" value="1"/>
</dbReference>
<feature type="domain" description="Aspartate/ornithine carbamoyltransferase Asp/Orn-binding" evidence="4">
    <location>
        <begin position="186"/>
        <end position="327"/>
    </location>
</feature>
<dbReference type="GO" id="GO:0004585">
    <property type="term" value="F:ornithine carbamoyltransferase activity"/>
    <property type="evidence" value="ECO:0007669"/>
    <property type="project" value="UniProtKB-EC"/>
</dbReference>